<dbReference type="EMBL" id="MGBG01000006">
    <property type="protein sequence ID" value="OGK66567.1"/>
    <property type="molecule type" value="Genomic_DNA"/>
</dbReference>
<organism evidence="1 2">
    <name type="scientific">Candidatus Roizmanbacteria bacterium RIFOXYA1_FULL_41_12</name>
    <dbReference type="NCBI Taxonomy" id="1802082"/>
    <lineage>
        <taxon>Bacteria</taxon>
        <taxon>Candidatus Roizmaniibacteriota</taxon>
    </lineage>
</organism>
<proteinExistence type="predicted"/>
<sequence length="113" mass="13430">MDTDQIQRVLDSYSIGKLIKSYRLDDINYSDKFSKIPVYRFLIETTHGLFLLLGSNEDKFQYSWWASQENSFSKKLKRLKKQAGLQSAKVMKTQPHKTDTDHKFNQRFMLFNL</sequence>
<name>A0A1F7KFD6_9BACT</name>
<accession>A0A1F7KFD6</accession>
<gene>
    <name evidence="1" type="ORF">A2209_01040</name>
</gene>
<reference evidence="1 2" key="1">
    <citation type="journal article" date="2016" name="Nat. Commun.">
        <title>Thousands of microbial genomes shed light on interconnected biogeochemical processes in an aquifer system.</title>
        <authorList>
            <person name="Anantharaman K."/>
            <person name="Brown C.T."/>
            <person name="Hug L.A."/>
            <person name="Sharon I."/>
            <person name="Castelle C.J."/>
            <person name="Probst A.J."/>
            <person name="Thomas B.C."/>
            <person name="Singh A."/>
            <person name="Wilkins M.J."/>
            <person name="Karaoz U."/>
            <person name="Brodie E.L."/>
            <person name="Williams K.H."/>
            <person name="Hubbard S.S."/>
            <person name="Banfield J.F."/>
        </authorList>
    </citation>
    <scope>NUCLEOTIDE SEQUENCE [LARGE SCALE GENOMIC DNA]</scope>
</reference>
<evidence type="ECO:0000313" key="2">
    <source>
        <dbReference type="Proteomes" id="UP000178450"/>
    </source>
</evidence>
<protein>
    <submittedName>
        <fullName evidence="1">Uncharacterized protein</fullName>
    </submittedName>
</protein>
<dbReference type="AlphaFoldDB" id="A0A1F7KFD6"/>
<dbReference type="Proteomes" id="UP000178450">
    <property type="component" value="Unassembled WGS sequence"/>
</dbReference>
<comment type="caution">
    <text evidence="1">The sequence shown here is derived from an EMBL/GenBank/DDBJ whole genome shotgun (WGS) entry which is preliminary data.</text>
</comment>
<evidence type="ECO:0000313" key="1">
    <source>
        <dbReference type="EMBL" id="OGK66567.1"/>
    </source>
</evidence>